<dbReference type="GO" id="GO:0005829">
    <property type="term" value="C:cytosol"/>
    <property type="evidence" value="ECO:0007669"/>
    <property type="project" value="TreeGrafter"/>
</dbReference>
<sequence length="188" mass="21604">MEESIMENKKQKNSRKVWKVLLPLCLFALLPLTAGAQKFALVDMEYILKNVPAYERANEQLNQVSKKWQAEVEALNTEASTMYKNYQNEVVFLSQEQKKAKQETIMQKEKEASDLKRKYFGPEGELYKKRTALVKPIQDEIYNAVKDICDLRGYSLVLDRASDTGIIFGSPKIDISNEVLQKLGYANN</sequence>
<accession>E6K5F7</accession>
<comment type="caution">
    <text evidence="5">The sequence shown here is derived from an EMBL/GenBank/DDBJ whole genome shotgun (WGS) entry which is preliminary data.</text>
</comment>
<dbReference type="SMART" id="SM00935">
    <property type="entry name" value="OmpH"/>
    <property type="match status" value="1"/>
</dbReference>
<evidence type="ECO:0000256" key="4">
    <source>
        <dbReference type="SAM" id="SignalP"/>
    </source>
</evidence>
<dbReference type="eggNOG" id="COG2825">
    <property type="taxonomic scope" value="Bacteria"/>
</dbReference>
<evidence type="ECO:0000256" key="3">
    <source>
        <dbReference type="SAM" id="Coils"/>
    </source>
</evidence>
<comment type="similarity">
    <text evidence="1">Belongs to the Skp family.</text>
</comment>
<keyword evidence="6" id="KW-1185">Reference proteome</keyword>
<dbReference type="InterPro" id="IPR024930">
    <property type="entry name" value="Skp_dom_sf"/>
</dbReference>
<feature type="signal peptide" evidence="4">
    <location>
        <begin position="1"/>
        <end position="36"/>
    </location>
</feature>
<dbReference type="GO" id="GO:0051082">
    <property type="term" value="F:unfolded protein binding"/>
    <property type="evidence" value="ECO:0007669"/>
    <property type="project" value="InterPro"/>
</dbReference>
<evidence type="ECO:0000256" key="1">
    <source>
        <dbReference type="ARBA" id="ARBA00009091"/>
    </source>
</evidence>
<keyword evidence="2 4" id="KW-0732">Signal</keyword>
<dbReference type="PANTHER" id="PTHR35089">
    <property type="entry name" value="CHAPERONE PROTEIN SKP"/>
    <property type="match status" value="1"/>
</dbReference>
<proteinExistence type="inferred from homology"/>
<dbReference type="AlphaFoldDB" id="E6K5F7"/>
<dbReference type="PANTHER" id="PTHR35089:SF1">
    <property type="entry name" value="CHAPERONE PROTEIN SKP"/>
    <property type="match status" value="1"/>
</dbReference>
<feature type="chain" id="PRO_5003205108" evidence="4">
    <location>
        <begin position="37"/>
        <end position="188"/>
    </location>
</feature>
<gene>
    <name evidence="5" type="primary">ompH</name>
    <name evidence="5" type="ORF">HMPREF6485_0799</name>
</gene>
<dbReference type="InterPro" id="IPR005632">
    <property type="entry name" value="Chaperone_Skp"/>
</dbReference>
<organism evidence="5 6">
    <name type="scientific">Segatella buccae ATCC 33574</name>
    <dbReference type="NCBI Taxonomy" id="873513"/>
    <lineage>
        <taxon>Bacteria</taxon>
        <taxon>Pseudomonadati</taxon>
        <taxon>Bacteroidota</taxon>
        <taxon>Bacteroidia</taxon>
        <taxon>Bacteroidales</taxon>
        <taxon>Prevotellaceae</taxon>
        <taxon>Segatella</taxon>
    </lineage>
</organism>
<dbReference type="Gene3D" id="3.30.910.20">
    <property type="entry name" value="Skp domain"/>
    <property type="match status" value="1"/>
</dbReference>
<evidence type="ECO:0000256" key="2">
    <source>
        <dbReference type="ARBA" id="ARBA00022729"/>
    </source>
</evidence>
<dbReference type="Proteomes" id="UP000003112">
    <property type="component" value="Unassembled WGS sequence"/>
</dbReference>
<evidence type="ECO:0000313" key="6">
    <source>
        <dbReference type="Proteomes" id="UP000003112"/>
    </source>
</evidence>
<reference evidence="5 6" key="1">
    <citation type="submission" date="2010-10" db="EMBL/GenBank/DDBJ databases">
        <authorList>
            <person name="Muzny D."/>
            <person name="Qin X."/>
            <person name="Deng J."/>
            <person name="Jiang H."/>
            <person name="Liu Y."/>
            <person name="Qu J."/>
            <person name="Song X.-Z."/>
            <person name="Zhang L."/>
            <person name="Thornton R."/>
            <person name="Coyle M."/>
            <person name="Francisco L."/>
            <person name="Jackson L."/>
            <person name="Javaid M."/>
            <person name="Korchina V."/>
            <person name="Kovar C."/>
            <person name="Mata R."/>
            <person name="Mathew T."/>
            <person name="Ngo R."/>
            <person name="Nguyen L."/>
            <person name="Nguyen N."/>
            <person name="Okwuonu G."/>
            <person name="Ongeri F."/>
            <person name="Pham C."/>
            <person name="Simmons D."/>
            <person name="Wilczek-Boney K."/>
            <person name="Hale W."/>
            <person name="Jakkamsetti A."/>
            <person name="Pham P."/>
            <person name="Ruth R."/>
            <person name="San Lucas F."/>
            <person name="Warren J."/>
            <person name="Zhang J."/>
            <person name="Zhao Z."/>
            <person name="Zhou C."/>
            <person name="Zhu D."/>
            <person name="Lee S."/>
            <person name="Bess C."/>
            <person name="Blankenburg K."/>
            <person name="Forbes L."/>
            <person name="Fu Q."/>
            <person name="Gubbala S."/>
            <person name="Hirani K."/>
            <person name="Jayaseelan J.C."/>
            <person name="Lara F."/>
            <person name="Munidasa M."/>
            <person name="Palculict T."/>
            <person name="Patil S."/>
            <person name="Pu L.-L."/>
            <person name="Saada N."/>
            <person name="Tang L."/>
            <person name="Weissenberger G."/>
            <person name="Zhu Y."/>
            <person name="Hemphill L."/>
            <person name="Shang Y."/>
            <person name="Youmans B."/>
            <person name="Ayvaz T."/>
            <person name="Ross M."/>
            <person name="Santibanez J."/>
            <person name="Aqrawi P."/>
            <person name="Gross S."/>
            <person name="Joshi V."/>
            <person name="Fowler G."/>
            <person name="Nazareth L."/>
            <person name="Reid J."/>
            <person name="Worley K."/>
            <person name="Petrosino J."/>
            <person name="Highlander S."/>
            <person name="Gibbs R."/>
        </authorList>
    </citation>
    <scope>NUCLEOTIDE SEQUENCE [LARGE SCALE GENOMIC DNA]</scope>
    <source>
        <strain evidence="5 6">ATCC 33574</strain>
    </source>
</reference>
<dbReference type="SUPFAM" id="SSF111384">
    <property type="entry name" value="OmpH-like"/>
    <property type="match status" value="1"/>
</dbReference>
<feature type="coiled-coil region" evidence="3">
    <location>
        <begin position="58"/>
        <end position="118"/>
    </location>
</feature>
<name>E6K5F7_9BACT</name>
<dbReference type="Pfam" id="PF03938">
    <property type="entry name" value="OmpH"/>
    <property type="match status" value="1"/>
</dbReference>
<dbReference type="EMBL" id="AEPD01000017">
    <property type="protein sequence ID" value="EFU31083.1"/>
    <property type="molecule type" value="Genomic_DNA"/>
</dbReference>
<dbReference type="STRING" id="873513.HMPREF6485_0799"/>
<dbReference type="GO" id="GO:0050821">
    <property type="term" value="P:protein stabilization"/>
    <property type="evidence" value="ECO:0007669"/>
    <property type="project" value="TreeGrafter"/>
</dbReference>
<protein>
    <submittedName>
        <fullName evidence="5">Outer membrane protein</fullName>
    </submittedName>
</protein>
<keyword evidence="3" id="KW-0175">Coiled coil</keyword>
<evidence type="ECO:0000313" key="5">
    <source>
        <dbReference type="EMBL" id="EFU31083.1"/>
    </source>
</evidence>
<dbReference type="HOGENOM" id="CLU_053320_0_1_10"/>